<sequence length="564" mass="62704">MSKASWDHIRRQVRSFRAAVQAQPPATTLATIKDFCFDDDTDRLYFLANDPSKPGNMNKSLMLYEVDLADFDRSHTTDNPTSTSASSQHTPIKRHHLTTIPSEHQVHSTPASLSGPSTSPTSPPFSPSSSASTTNPTDPAFLATIAALPSAPWRPLFSDGWFRDPDKPNAPASREEQLAKERRRVATQGITCYQFDARTGKVLFGYGGNVYVGSVGRTGDYAPYQICPPPSPLPTPLVLAPNSHLPITSHHHHPYSRSTPSPPPSDPRPPPPLSPRVDPKLGGRHGDLVAFVRHRDIWVSTLQGRETQLTFCSHKDDGTLSCGVAEFVMQEEFHRFTGYYWAPPSPAHNTDRILYLQVSESMVEVVLIPRPGASGPGTNECEKYRYPRAGTANATSDLQIVEFRVPNEREARPGYGPVHKRLWGRCALQELFPWMEYVVRFGWMPDGGSVWVQLLSRAQERSAVVRIPVECFLSATEYREESVAEEGEKAEGAEEKEEKAGADYVDEAGTVEVDGDGDVMMTTQLGNGSGRENAEGERRRERKERWRAGKIEVLWEEVAETWVN</sequence>
<dbReference type="InterPro" id="IPR002469">
    <property type="entry name" value="Peptidase_S9B_N"/>
</dbReference>
<dbReference type="Proteomes" id="UP000268093">
    <property type="component" value="Unassembled WGS sequence"/>
</dbReference>
<dbReference type="PANTHER" id="PTHR11731:SF193">
    <property type="entry name" value="DIPEPTIDYL PEPTIDASE 9"/>
    <property type="match status" value="1"/>
</dbReference>
<gene>
    <name evidence="3" type="ORF">BC936DRAFT_137385</name>
</gene>
<evidence type="ECO:0000256" key="1">
    <source>
        <dbReference type="SAM" id="MobiDB-lite"/>
    </source>
</evidence>
<evidence type="ECO:0000259" key="2">
    <source>
        <dbReference type="Pfam" id="PF00930"/>
    </source>
</evidence>
<evidence type="ECO:0000313" key="4">
    <source>
        <dbReference type="Proteomes" id="UP000268093"/>
    </source>
</evidence>
<dbReference type="Gene3D" id="2.140.10.30">
    <property type="entry name" value="Dipeptidylpeptidase IV, N-terminal domain"/>
    <property type="match status" value="1"/>
</dbReference>
<feature type="non-terminal residue" evidence="3">
    <location>
        <position position="564"/>
    </location>
</feature>
<dbReference type="PANTHER" id="PTHR11731">
    <property type="entry name" value="PROTEASE FAMILY S9B,C DIPEPTIDYL-PEPTIDASE IV-RELATED"/>
    <property type="match status" value="1"/>
</dbReference>
<feature type="compositionally biased region" description="Pro residues" evidence="1">
    <location>
        <begin position="260"/>
        <end position="274"/>
    </location>
</feature>
<dbReference type="OrthoDB" id="16520at2759"/>
<protein>
    <submittedName>
        <fullName evidence="3">Dipeptidyl peptidase IV N-terminal region-domain-containing protein</fullName>
    </submittedName>
</protein>
<keyword evidence="4" id="KW-1185">Reference proteome</keyword>
<feature type="region of interest" description="Disordered" evidence="1">
    <location>
        <begin position="515"/>
        <end position="544"/>
    </location>
</feature>
<reference evidence="3 4" key="1">
    <citation type="journal article" date="2018" name="New Phytol.">
        <title>Phylogenomics of Endogonaceae and evolution of mycorrhizas within Mucoromycota.</title>
        <authorList>
            <person name="Chang Y."/>
            <person name="Desiro A."/>
            <person name="Na H."/>
            <person name="Sandor L."/>
            <person name="Lipzen A."/>
            <person name="Clum A."/>
            <person name="Barry K."/>
            <person name="Grigoriev I.V."/>
            <person name="Martin F.M."/>
            <person name="Stajich J.E."/>
            <person name="Smith M.E."/>
            <person name="Bonito G."/>
            <person name="Spatafora J.W."/>
        </authorList>
    </citation>
    <scope>NUCLEOTIDE SEQUENCE [LARGE SCALE GENOMIC DNA]</scope>
    <source>
        <strain evidence="3 4">GMNB39</strain>
    </source>
</reference>
<feature type="domain" description="Dipeptidylpeptidase IV N-terminal" evidence="2">
    <location>
        <begin position="274"/>
        <end position="469"/>
    </location>
</feature>
<comment type="caution">
    <text evidence="3">The sequence shown here is derived from an EMBL/GenBank/DDBJ whole genome shotgun (WGS) entry which is preliminary data.</text>
</comment>
<dbReference type="AlphaFoldDB" id="A0A433CXH1"/>
<evidence type="ECO:0000313" key="3">
    <source>
        <dbReference type="EMBL" id="RUP43289.1"/>
    </source>
</evidence>
<proteinExistence type="predicted"/>
<feature type="region of interest" description="Disordered" evidence="1">
    <location>
        <begin position="237"/>
        <end position="281"/>
    </location>
</feature>
<accession>A0A433CXH1</accession>
<dbReference type="EMBL" id="RBNI01011317">
    <property type="protein sequence ID" value="RUP43289.1"/>
    <property type="molecule type" value="Genomic_DNA"/>
</dbReference>
<feature type="compositionally biased region" description="Basic and acidic residues" evidence="1">
    <location>
        <begin position="532"/>
        <end position="544"/>
    </location>
</feature>
<feature type="compositionally biased region" description="Low complexity" evidence="1">
    <location>
        <begin position="108"/>
        <end position="120"/>
    </location>
</feature>
<dbReference type="Pfam" id="PF00930">
    <property type="entry name" value="DPPIV_N"/>
    <property type="match status" value="1"/>
</dbReference>
<dbReference type="GO" id="GO:0008239">
    <property type="term" value="F:dipeptidyl-peptidase activity"/>
    <property type="evidence" value="ECO:0007669"/>
    <property type="project" value="TreeGrafter"/>
</dbReference>
<feature type="compositionally biased region" description="Low complexity" evidence="1">
    <location>
        <begin position="127"/>
        <end position="138"/>
    </location>
</feature>
<dbReference type="InterPro" id="IPR050278">
    <property type="entry name" value="Serine_Prot_S9B/DPPIV"/>
</dbReference>
<dbReference type="SUPFAM" id="SSF82171">
    <property type="entry name" value="DPP6 N-terminal domain-like"/>
    <property type="match status" value="1"/>
</dbReference>
<name>A0A433CXH1_9FUNG</name>
<dbReference type="GO" id="GO:0006508">
    <property type="term" value="P:proteolysis"/>
    <property type="evidence" value="ECO:0007669"/>
    <property type="project" value="InterPro"/>
</dbReference>
<organism evidence="3 4">
    <name type="scientific">Jimgerdemannia flammicorona</name>
    <dbReference type="NCBI Taxonomy" id="994334"/>
    <lineage>
        <taxon>Eukaryota</taxon>
        <taxon>Fungi</taxon>
        <taxon>Fungi incertae sedis</taxon>
        <taxon>Mucoromycota</taxon>
        <taxon>Mucoromycotina</taxon>
        <taxon>Endogonomycetes</taxon>
        <taxon>Endogonales</taxon>
        <taxon>Endogonaceae</taxon>
        <taxon>Jimgerdemannia</taxon>
    </lineage>
</organism>
<feature type="region of interest" description="Disordered" evidence="1">
    <location>
        <begin position="482"/>
        <end position="501"/>
    </location>
</feature>
<feature type="region of interest" description="Disordered" evidence="1">
    <location>
        <begin position="101"/>
        <end position="138"/>
    </location>
</feature>